<comment type="caution">
    <text evidence="18">The sequence shown here is derived from an EMBL/GenBank/DDBJ whole genome shotgun (WGS) entry which is preliminary data.</text>
</comment>
<dbReference type="Pfam" id="PF07479">
    <property type="entry name" value="NAD_Gly3P_dh_C"/>
    <property type="match status" value="1"/>
</dbReference>
<dbReference type="PROSITE" id="PS00957">
    <property type="entry name" value="NAD_G3PDH"/>
    <property type="match status" value="1"/>
</dbReference>
<evidence type="ECO:0000256" key="7">
    <source>
        <dbReference type="ARBA" id="ARBA00023098"/>
    </source>
</evidence>
<feature type="binding site" evidence="10">
    <location>
        <position position="271"/>
    </location>
    <ligand>
        <name>NADPH</name>
        <dbReference type="ChEBI" id="CHEBI:57783"/>
    </ligand>
</feature>
<dbReference type="AlphaFoldDB" id="A0A4V3UZI0"/>
<keyword evidence="7 10" id="KW-0443">Lipid metabolism</keyword>
<evidence type="ECO:0000259" key="17">
    <source>
        <dbReference type="Pfam" id="PF07479"/>
    </source>
</evidence>
<comment type="function">
    <text evidence="10">Catalyzes the reduction of the glycolytic intermediate dihydroxyacetone phosphate (DHAP) to sn-glycerol 3-phosphate (G3P), the key precursor for phospholipid synthesis.</text>
</comment>
<accession>A0A4V3UZI0</accession>
<sequence>MSGAGVIGAGAFGTALAMTQGARGGRVVLWGRDAQAMAAMQAARENAVHLPGVPLPQGVLATADLAALAGLDVILLSIPTQALRGFLQQTGPALGNAVLVACCKGVERGTGLLPTQIIADVLPGARTAVLTGPSFATDIGRGKPTALTLATDLPDGAALQERLSTPVLRLYLSDDPVGAQLGGALKNVIALAAGMVIGADLGESARAALMTRGFAEIVRLATKQGAHPETLWGLSGFGDLILTCSSEKSRNFSHGIRFARGEADLGGKTVEGVMTAHAVSEQGAGMDLPVIHMVSALLKGEISVPRAMDALLQRPLKSER</sequence>
<evidence type="ECO:0000256" key="12">
    <source>
        <dbReference type="PIRSR" id="PIRSR000114-2"/>
    </source>
</evidence>
<dbReference type="InterPro" id="IPR006109">
    <property type="entry name" value="G3P_DH_NAD-dep_C"/>
</dbReference>
<keyword evidence="4 10" id="KW-0521">NADP</keyword>
<feature type="binding site" evidence="12">
    <location>
        <begin position="250"/>
        <end position="251"/>
    </location>
    <ligand>
        <name>substrate</name>
    </ligand>
</feature>
<comment type="similarity">
    <text evidence="1 10 14">Belongs to the NAD-dependent glycerol-3-phosphate dehydrogenase family.</text>
</comment>
<dbReference type="Proteomes" id="UP000306113">
    <property type="component" value="Unassembled WGS sequence"/>
</dbReference>
<keyword evidence="10" id="KW-0963">Cytoplasm</keyword>
<keyword evidence="8 10" id="KW-0594">Phospholipid biosynthesis</keyword>
<evidence type="ECO:0000256" key="2">
    <source>
        <dbReference type="ARBA" id="ARBA00022516"/>
    </source>
</evidence>
<evidence type="ECO:0000256" key="14">
    <source>
        <dbReference type="RuleBase" id="RU000437"/>
    </source>
</evidence>
<evidence type="ECO:0000256" key="15">
    <source>
        <dbReference type="RuleBase" id="RU000439"/>
    </source>
</evidence>
<evidence type="ECO:0000256" key="3">
    <source>
        <dbReference type="ARBA" id="ARBA00022741"/>
    </source>
</evidence>
<comment type="catalytic activity">
    <reaction evidence="10">
        <text>sn-glycerol 3-phosphate + NAD(+) = dihydroxyacetone phosphate + NADH + H(+)</text>
        <dbReference type="Rhea" id="RHEA:11092"/>
        <dbReference type="ChEBI" id="CHEBI:15378"/>
        <dbReference type="ChEBI" id="CHEBI:57540"/>
        <dbReference type="ChEBI" id="CHEBI:57597"/>
        <dbReference type="ChEBI" id="CHEBI:57642"/>
        <dbReference type="ChEBI" id="CHEBI:57945"/>
        <dbReference type="EC" id="1.1.1.94"/>
    </reaction>
</comment>
<dbReference type="GO" id="GO:0046167">
    <property type="term" value="P:glycerol-3-phosphate biosynthetic process"/>
    <property type="evidence" value="ECO:0007669"/>
    <property type="project" value="UniProtKB-UniRule"/>
</dbReference>
<dbReference type="NCBIfam" id="NF000940">
    <property type="entry name" value="PRK00094.1-2"/>
    <property type="match status" value="1"/>
</dbReference>
<evidence type="ECO:0000259" key="16">
    <source>
        <dbReference type="Pfam" id="PF01210"/>
    </source>
</evidence>
<dbReference type="NCBIfam" id="NF000942">
    <property type="entry name" value="PRK00094.1-4"/>
    <property type="match status" value="1"/>
</dbReference>
<protein>
    <recommendedName>
        <fullName evidence="10">Glycerol-3-phosphate dehydrogenase [NAD(P)+]</fullName>
        <ecNumber evidence="10">1.1.1.94</ecNumber>
    </recommendedName>
    <alternativeName>
        <fullName evidence="10">NAD(P)(+)-dependent glycerol-3-phosphate dehydrogenase</fullName>
    </alternativeName>
    <alternativeName>
        <fullName evidence="10">NAD(P)H-dependent dihydroxyacetone-phosphate reductase</fullName>
    </alternativeName>
</protein>
<evidence type="ECO:0000256" key="13">
    <source>
        <dbReference type="PIRSR" id="PIRSR000114-3"/>
    </source>
</evidence>
<dbReference type="Pfam" id="PF01210">
    <property type="entry name" value="NAD_Gly3P_dh_N"/>
    <property type="match status" value="1"/>
</dbReference>
<feature type="domain" description="Glycerol-3-phosphate dehydrogenase NAD-dependent N-terminal" evidence="16">
    <location>
        <begin position="5"/>
        <end position="151"/>
    </location>
</feature>
<feature type="binding site" evidence="10">
    <location>
        <position position="250"/>
    </location>
    <ligand>
        <name>NADPH</name>
        <dbReference type="ChEBI" id="CHEBI:57783"/>
    </ligand>
</feature>
<dbReference type="InterPro" id="IPR036291">
    <property type="entry name" value="NAD(P)-bd_dom_sf"/>
</dbReference>
<dbReference type="GO" id="GO:0006650">
    <property type="term" value="P:glycerophospholipid metabolic process"/>
    <property type="evidence" value="ECO:0007669"/>
    <property type="project" value="UniProtKB-UniRule"/>
</dbReference>
<feature type="binding site" evidence="10">
    <location>
        <position position="239"/>
    </location>
    <ligand>
        <name>sn-glycerol 3-phosphate</name>
        <dbReference type="ChEBI" id="CHEBI:57597"/>
    </ligand>
</feature>
<dbReference type="OrthoDB" id="9812273at2"/>
<feature type="binding site" evidence="10">
    <location>
        <position position="32"/>
    </location>
    <ligand>
        <name>NADPH</name>
        <dbReference type="ChEBI" id="CHEBI:57783"/>
    </ligand>
</feature>
<dbReference type="GO" id="GO:0141152">
    <property type="term" value="F:glycerol-3-phosphate dehydrogenase (NAD+) activity"/>
    <property type="evidence" value="ECO:0007669"/>
    <property type="project" value="RHEA"/>
</dbReference>
<feature type="binding site" evidence="12">
    <location>
        <position position="104"/>
    </location>
    <ligand>
        <name>substrate</name>
    </ligand>
</feature>
<feature type="binding site" evidence="13">
    <location>
        <position position="136"/>
    </location>
    <ligand>
        <name>NAD(+)</name>
        <dbReference type="ChEBI" id="CHEBI:57540"/>
    </ligand>
</feature>
<dbReference type="RefSeq" id="WP_136337889.1">
    <property type="nucleotide sequence ID" value="NZ_SSMD01000001.1"/>
</dbReference>
<evidence type="ECO:0000256" key="9">
    <source>
        <dbReference type="ARBA" id="ARBA00023264"/>
    </source>
</evidence>
<dbReference type="GO" id="GO:0005975">
    <property type="term" value="P:carbohydrate metabolic process"/>
    <property type="evidence" value="ECO:0007669"/>
    <property type="project" value="InterPro"/>
</dbReference>
<evidence type="ECO:0000256" key="6">
    <source>
        <dbReference type="ARBA" id="ARBA00023027"/>
    </source>
</evidence>
<dbReference type="SUPFAM" id="SSF48179">
    <property type="entry name" value="6-phosphogluconate dehydrogenase C-terminal domain-like"/>
    <property type="match status" value="1"/>
</dbReference>
<evidence type="ECO:0000256" key="4">
    <source>
        <dbReference type="ARBA" id="ARBA00022857"/>
    </source>
</evidence>
<feature type="domain" description="Glycerol-3-phosphate dehydrogenase NAD-dependent C-terminal" evidence="17">
    <location>
        <begin position="175"/>
        <end position="308"/>
    </location>
</feature>
<dbReference type="InterPro" id="IPR013328">
    <property type="entry name" value="6PGD_dom2"/>
</dbReference>
<proteinExistence type="inferred from homology"/>
<feature type="binding site" evidence="10">
    <location>
        <position position="104"/>
    </location>
    <ligand>
        <name>NADPH</name>
        <dbReference type="ChEBI" id="CHEBI:57783"/>
    </ligand>
</feature>
<dbReference type="PIRSF" id="PIRSF000114">
    <property type="entry name" value="Glycerol-3-P_dh"/>
    <property type="match status" value="1"/>
</dbReference>
<dbReference type="SUPFAM" id="SSF51735">
    <property type="entry name" value="NAD(P)-binding Rossmann-fold domains"/>
    <property type="match status" value="1"/>
</dbReference>
<dbReference type="EMBL" id="SSMD01000001">
    <property type="protein sequence ID" value="THD76945.1"/>
    <property type="molecule type" value="Genomic_DNA"/>
</dbReference>
<dbReference type="FunFam" id="3.40.50.720:FF:000019">
    <property type="entry name" value="Glycerol-3-phosphate dehydrogenase [NAD(P)+]"/>
    <property type="match status" value="1"/>
</dbReference>
<dbReference type="GO" id="GO:0141153">
    <property type="term" value="F:glycerol-3-phosphate dehydrogenase (NADP+) activity"/>
    <property type="evidence" value="ECO:0007669"/>
    <property type="project" value="RHEA"/>
</dbReference>
<comment type="catalytic activity">
    <reaction evidence="10 15">
        <text>sn-glycerol 3-phosphate + NADP(+) = dihydroxyacetone phosphate + NADPH + H(+)</text>
        <dbReference type="Rhea" id="RHEA:11096"/>
        <dbReference type="ChEBI" id="CHEBI:15378"/>
        <dbReference type="ChEBI" id="CHEBI:57597"/>
        <dbReference type="ChEBI" id="CHEBI:57642"/>
        <dbReference type="ChEBI" id="CHEBI:57783"/>
        <dbReference type="ChEBI" id="CHEBI:58349"/>
        <dbReference type="EC" id="1.1.1.94"/>
    </reaction>
</comment>
<feature type="binding site" evidence="13">
    <location>
        <begin position="8"/>
        <end position="13"/>
    </location>
    <ligand>
        <name>NAD(+)</name>
        <dbReference type="ChEBI" id="CHEBI:57540"/>
    </ligand>
</feature>
<comment type="caution">
    <text evidence="10">Lacks conserved residue(s) required for the propagation of feature annotation.</text>
</comment>
<evidence type="ECO:0000313" key="19">
    <source>
        <dbReference type="Proteomes" id="UP000306113"/>
    </source>
</evidence>
<feature type="binding site" evidence="13">
    <location>
        <position position="250"/>
    </location>
    <ligand>
        <name>NAD(+)</name>
        <dbReference type="ChEBI" id="CHEBI:57540"/>
    </ligand>
</feature>
<dbReference type="GO" id="GO:0051287">
    <property type="term" value="F:NAD binding"/>
    <property type="evidence" value="ECO:0007669"/>
    <property type="project" value="InterPro"/>
</dbReference>
<feature type="binding site" evidence="13">
    <location>
        <position position="268"/>
    </location>
    <ligand>
        <name>NAD(+)</name>
        <dbReference type="ChEBI" id="CHEBI:57540"/>
    </ligand>
</feature>
<feature type="binding site" evidence="10">
    <location>
        <position position="186"/>
    </location>
    <ligand>
        <name>sn-glycerol 3-phosphate</name>
        <dbReference type="ChEBI" id="CHEBI:57597"/>
    </ligand>
</feature>
<keyword evidence="6 10" id="KW-0520">NAD</keyword>
<evidence type="ECO:0000256" key="10">
    <source>
        <dbReference type="HAMAP-Rule" id="MF_00394"/>
    </source>
</evidence>
<dbReference type="Gene3D" id="1.10.1040.10">
    <property type="entry name" value="N-(1-d-carboxylethyl)-l-norvaline Dehydrogenase, domain 2"/>
    <property type="match status" value="1"/>
</dbReference>
<feature type="binding site" evidence="10">
    <location>
        <position position="251"/>
    </location>
    <ligand>
        <name>sn-glycerol 3-phosphate</name>
        <dbReference type="ChEBI" id="CHEBI:57597"/>
    </ligand>
</feature>
<feature type="binding site" evidence="10">
    <location>
        <position position="136"/>
    </location>
    <ligand>
        <name>NADPH</name>
        <dbReference type="ChEBI" id="CHEBI:57783"/>
    </ligand>
</feature>
<dbReference type="GO" id="GO:0046168">
    <property type="term" value="P:glycerol-3-phosphate catabolic process"/>
    <property type="evidence" value="ECO:0007669"/>
    <property type="project" value="InterPro"/>
</dbReference>
<keyword evidence="2 10" id="KW-0444">Lipid biosynthesis</keyword>
<feature type="binding site" evidence="10">
    <location>
        <position position="132"/>
    </location>
    <ligand>
        <name>sn-glycerol 3-phosphate</name>
        <dbReference type="ChEBI" id="CHEBI:57597"/>
    </ligand>
</feature>
<dbReference type="EC" id="1.1.1.94" evidence="10"/>
<dbReference type="InterPro" id="IPR006168">
    <property type="entry name" value="G3P_DH_NAD-dep"/>
</dbReference>
<evidence type="ECO:0000256" key="8">
    <source>
        <dbReference type="ARBA" id="ARBA00023209"/>
    </source>
</evidence>
<keyword evidence="19" id="KW-1185">Reference proteome</keyword>
<dbReference type="PANTHER" id="PTHR11728:SF1">
    <property type="entry name" value="GLYCEROL-3-PHOSPHATE DEHYDROGENASE [NAD(+)] 2, CHLOROPLASTIC"/>
    <property type="match status" value="1"/>
</dbReference>
<dbReference type="PRINTS" id="PR00077">
    <property type="entry name" value="GPDHDRGNASE"/>
</dbReference>
<feature type="active site" description="Proton acceptor" evidence="10 11">
    <location>
        <position position="186"/>
    </location>
</feature>
<feature type="binding site" evidence="10">
    <location>
        <position position="250"/>
    </location>
    <ligand>
        <name>sn-glycerol 3-phosphate</name>
        <dbReference type="ChEBI" id="CHEBI:57597"/>
    </ligand>
</feature>
<comment type="pathway">
    <text evidence="10">Membrane lipid metabolism; glycerophospholipid metabolism.</text>
</comment>
<dbReference type="InterPro" id="IPR011128">
    <property type="entry name" value="G3P_DH_NAD-dep_N"/>
</dbReference>
<evidence type="ECO:0000313" key="18">
    <source>
        <dbReference type="EMBL" id="THD76945.1"/>
    </source>
</evidence>
<dbReference type="UniPathway" id="UPA00940"/>
<evidence type="ECO:0000256" key="5">
    <source>
        <dbReference type="ARBA" id="ARBA00023002"/>
    </source>
</evidence>
<reference evidence="18 19" key="1">
    <citation type="submission" date="2019-04" db="EMBL/GenBank/DDBJ databases">
        <title>Draft genome sequence of Youngimonas vesicularis.</title>
        <authorList>
            <person name="Hameed A."/>
        </authorList>
    </citation>
    <scope>NUCLEOTIDE SEQUENCE [LARGE SCALE GENOMIC DNA]</scope>
    <source>
        <strain evidence="18 19">CC-AMW-E</strain>
    </source>
</reference>
<dbReference type="InterPro" id="IPR008927">
    <property type="entry name" value="6-PGluconate_DH-like_C_sf"/>
</dbReference>
<dbReference type="PANTHER" id="PTHR11728">
    <property type="entry name" value="GLYCEROL-3-PHOSPHATE DEHYDROGENASE"/>
    <property type="match status" value="1"/>
</dbReference>
<name>A0A4V3UZI0_9RHOB</name>
<organism evidence="18 19">
    <name type="scientific">Thalassobius vesicularis</name>
    <dbReference type="NCBI Taxonomy" id="1294297"/>
    <lineage>
        <taxon>Bacteria</taxon>
        <taxon>Pseudomonadati</taxon>
        <taxon>Pseudomonadota</taxon>
        <taxon>Alphaproteobacteria</taxon>
        <taxon>Rhodobacterales</taxon>
        <taxon>Roseobacteraceae</taxon>
        <taxon>Thalassovita</taxon>
    </lineage>
</organism>
<keyword evidence="3 10" id="KW-0547">Nucleotide-binding</keyword>
<evidence type="ECO:0000256" key="1">
    <source>
        <dbReference type="ARBA" id="ARBA00011009"/>
    </source>
</evidence>
<gene>
    <name evidence="10" type="primary">gpsA</name>
    <name evidence="18" type="ORF">E7681_03630</name>
</gene>
<feature type="binding site" evidence="10">
    <location>
        <position position="104"/>
    </location>
    <ligand>
        <name>sn-glycerol 3-phosphate</name>
        <dbReference type="ChEBI" id="CHEBI:57597"/>
    </ligand>
</feature>
<dbReference type="HAMAP" id="MF_00394">
    <property type="entry name" value="NAD_Glyc3P_dehydrog"/>
    <property type="match status" value="1"/>
</dbReference>
<comment type="subcellular location">
    <subcellularLocation>
        <location evidence="10">Cytoplasm</location>
    </subcellularLocation>
</comment>
<dbReference type="Gene3D" id="3.40.50.720">
    <property type="entry name" value="NAD(P)-binding Rossmann-like Domain"/>
    <property type="match status" value="1"/>
</dbReference>
<feature type="binding site" evidence="10">
    <location>
        <position position="249"/>
    </location>
    <ligand>
        <name>sn-glycerol 3-phosphate</name>
        <dbReference type="ChEBI" id="CHEBI:57597"/>
    </ligand>
</feature>
<feature type="binding site" evidence="10">
    <location>
        <position position="134"/>
    </location>
    <ligand>
        <name>sn-glycerol 3-phosphate</name>
        <dbReference type="ChEBI" id="CHEBI:57597"/>
    </ligand>
</feature>
<keyword evidence="9 10" id="KW-1208">Phospholipid metabolism</keyword>
<feature type="binding site" evidence="10">
    <location>
        <position position="12"/>
    </location>
    <ligand>
        <name>NADPH</name>
        <dbReference type="ChEBI" id="CHEBI:57783"/>
    </ligand>
</feature>
<evidence type="ECO:0000256" key="11">
    <source>
        <dbReference type="PIRSR" id="PIRSR000114-1"/>
    </source>
</evidence>
<dbReference type="GO" id="GO:0008654">
    <property type="term" value="P:phospholipid biosynthetic process"/>
    <property type="evidence" value="ECO:0007669"/>
    <property type="project" value="UniProtKB-KW"/>
</dbReference>
<keyword evidence="5 10" id="KW-0560">Oxidoreductase</keyword>
<dbReference type="GO" id="GO:0005829">
    <property type="term" value="C:cytosol"/>
    <property type="evidence" value="ECO:0007669"/>
    <property type="project" value="TreeGrafter"/>
</dbReference>